<keyword evidence="3 8" id="KW-0479">Metal-binding</keyword>
<protein>
    <submittedName>
        <fullName evidence="10">Cytochrome-c peroxidase</fullName>
    </submittedName>
</protein>
<evidence type="ECO:0000256" key="7">
    <source>
        <dbReference type="ARBA" id="ARBA00023004"/>
    </source>
</evidence>
<evidence type="ECO:0000256" key="5">
    <source>
        <dbReference type="ARBA" id="ARBA00022764"/>
    </source>
</evidence>
<dbReference type="InterPro" id="IPR004852">
    <property type="entry name" value="Di-haem_cyt_c_peroxidsae"/>
</dbReference>
<dbReference type="RefSeq" id="WP_208152137.1">
    <property type="nucleotide sequence ID" value="NZ_JAGEVF010000001.1"/>
</dbReference>
<dbReference type="SUPFAM" id="SSF46626">
    <property type="entry name" value="Cytochrome c"/>
    <property type="match status" value="2"/>
</dbReference>
<evidence type="ECO:0000256" key="8">
    <source>
        <dbReference type="PROSITE-ProRule" id="PRU00433"/>
    </source>
</evidence>
<gene>
    <name evidence="10" type="ORF">J4050_01335</name>
</gene>
<dbReference type="InterPro" id="IPR009056">
    <property type="entry name" value="Cyt_c-like_dom"/>
</dbReference>
<dbReference type="PANTHER" id="PTHR30600:SF10">
    <property type="entry name" value="BLL6722 PROTEIN"/>
    <property type="match status" value="1"/>
</dbReference>
<dbReference type="Pfam" id="PF03150">
    <property type="entry name" value="CCP_MauG"/>
    <property type="match status" value="1"/>
</dbReference>
<sequence>MKRAFCLFAFTLVLWNCSEDEVGYEPTPYQLEIPEIFADNIIAPIIPTTNPLTEEGVALGKRLFFDPILSDDGSMACASCHMPQSTFTDNLERSIGIDGLSGPRNSMPLFNLAWNYNERFNWDGKALSLETQAIEPVENPLELHSDWTEVIERLQNHPEYPELFRLAFKTSTISIELTTKSIAQFERTLISANSKFDRYSLGLTSLTPQELNGLDIFLREDKGDCFHCHGNPNNPLWTDNDFHNNGLDETFSDLGLGAVTGDPNDNGKFRTPSLRNLQFSPPYMHDGRFETLDEVIDFYSEGLQNSSTIDPLMKNVSQGGVQLSDSDKADLRAFLLTLSDPSFISNPDFQN</sequence>
<evidence type="ECO:0000313" key="10">
    <source>
        <dbReference type="EMBL" id="MBO3115368.1"/>
    </source>
</evidence>
<dbReference type="PIRSF" id="PIRSF000294">
    <property type="entry name" value="Cytochrome-c_peroxidase"/>
    <property type="match status" value="1"/>
</dbReference>
<dbReference type="InterPro" id="IPR026259">
    <property type="entry name" value="MauG/Cytc_peroxidase"/>
</dbReference>
<keyword evidence="10" id="KW-0575">Peroxidase</keyword>
<dbReference type="InterPro" id="IPR051395">
    <property type="entry name" value="Cytochrome_c_Peroxidase/MauG"/>
</dbReference>
<comment type="caution">
    <text evidence="10">The sequence shown here is derived from an EMBL/GenBank/DDBJ whole genome shotgun (WGS) entry which is preliminary data.</text>
</comment>
<organism evidence="10 11">
    <name type="scientific">Winogradskyella pelagia</name>
    <dbReference type="NCBI Taxonomy" id="2819984"/>
    <lineage>
        <taxon>Bacteria</taxon>
        <taxon>Pseudomonadati</taxon>
        <taxon>Bacteroidota</taxon>
        <taxon>Flavobacteriia</taxon>
        <taxon>Flavobacteriales</taxon>
        <taxon>Flavobacteriaceae</taxon>
        <taxon>Winogradskyella</taxon>
    </lineage>
</organism>
<accession>A0ABS3SY05</accession>
<evidence type="ECO:0000256" key="2">
    <source>
        <dbReference type="ARBA" id="ARBA00022617"/>
    </source>
</evidence>
<evidence type="ECO:0000256" key="6">
    <source>
        <dbReference type="ARBA" id="ARBA00023002"/>
    </source>
</evidence>
<feature type="domain" description="Cytochrome c" evidence="9">
    <location>
        <begin position="55"/>
        <end position="158"/>
    </location>
</feature>
<evidence type="ECO:0000259" key="9">
    <source>
        <dbReference type="PROSITE" id="PS51007"/>
    </source>
</evidence>
<evidence type="ECO:0000256" key="4">
    <source>
        <dbReference type="ARBA" id="ARBA00022729"/>
    </source>
</evidence>
<keyword evidence="2 8" id="KW-0349">Heme</keyword>
<evidence type="ECO:0000313" key="11">
    <source>
        <dbReference type="Proteomes" id="UP000676776"/>
    </source>
</evidence>
<dbReference type="PANTHER" id="PTHR30600">
    <property type="entry name" value="CYTOCHROME C PEROXIDASE-RELATED"/>
    <property type="match status" value="1"/>
</dbReference>
<dbReference type="InterPro" id="IPR036909">
    <property type="entry name" value="Cyt_c-like_dom_sf"/>
</dbReference>
<keyword evidence="5" id="KW-0574">Periplasm</keyword>
<dbReference type="EMBL" id="JAGEVF010000001">
    <property type="protein sequence ID" value="MBO3115368.1"/>
    <property type="molecule type" value="Genomic_DNA"/>
</dbReference>
<proteinExistence type="predicted"/>
<comment type="subcellular location">
    <subcellularLocation>
        <location evidence="1">Periplasm</location>
    </subcellularLocation>
</comment>
<name>A0ABS3SY05_9FLAO</name>
<keyword evidence="4" id="KW-0732">Signal</keyword>
<dbReference type="PROSITE" id="PS51007">
    <property type="entry name" value="CYTC"/>
    <property type="match status" value="2"/>
</dbReference>
<evidence type="ECO:0000256" key="3">
    <source>
        <dbReference type="ARBA" id="ARBA00022723"/>
    </source>
</evidence>
<reference evidence="10 11" key="1">
    <citation type="submission" date="2021-03" db="EMBL/GenBank/DDBJ databases">
        <title>Winogradskyella sp. nov., isolated from costal sediment.</title>
        <authorList>
            <person name="Gao C."/>
        </authorList>
    </citation>
    <scope>NUCLEOTIDE SEQUENCE [LARGE SCALE GENOMIC DNA]</scope>
    <source>
        <strain evidence="10 11">DF17</strain>
    </source>
</reference>
<keyword evidence="6" id="KW-0560">Oxidoreductase</keyword>
<dbReference type="GO" id="GO:0004601">
    <property type="term" value="F:peroxidase activity"/>
    <property type="evidence" value="ECO:0007669"/>
    <property type="project" value="UniProtKB-KW"/>
</dbReference>
<dbReference type="Proteomes" id="UP000676776">
    <property type="component" value="Unassembled WGS sequence"/>
</dbReference>
<dbReference type="Gene3D" id="1.10.760.10">
    <property type="entry name" value="Cytochrome c-like domain"/>
    <property type="match status" value="2"/>
</dbReference>
<evidence type="ECO:0000256" key="1">
    <source>
        <dbReference type="ARBA" id="ARBA00004418"/>
    </source>
</evidence>
<keyword evidence="11" id="KW-1185">Reference proteome</keyword>
<keyword evidence="7 8" id="KW-0408">Iron</keyword>
<feature type="domain" description="Cytochrome c" evidence="9">
    <location>
        <begin position="208"/>
        <end position="339"/>
    </location>
</feature>